<dbReference type="InterPro" id="IPR036882">
    <property type="entry name" value="Alba-like_dom_sf"/>
</dbReference>
<feature type="compositionally biased region" description="Low complexity" evidence="1">
    <location>
        <begin position="117"/>
        <end position="126"/>
    </location>
</feature>
<dbReference type="AlphaFoldDB" id="A0AAW0F0D4"/>
<name>A0AAW0F0D4_9TRYP</name>
<organism evidence="2 3">
    <name type="scientific">Novymonas esmeraldas</name>
    <dbReference type="NCBI Taxonomy" id="1808958"/>
    <lineage>
        <taxon>Eukaryota</taxon>
        <taxon>Discoba</taxon>
        <taxon>Euglenozoa</taxon>
        <taxon>Kinetoplastea</taxon>
        <taxon>Metakinetoplastina</taxon>
        <taxon>Trypanosomatida</taxon>
        <taxon>Trypanosomatidae</taxon>
        <taxon>Novymonas</taxon>
    </lineage>
</organism>
<accession>A0AAW0F0D4</accession>
<protein>
    <recommendedName>
        <fullName evidence="4">DNA-binding protein</fullName>
    </recommendedName>
</protein>
<keyword evidence="3" id="KW-1185">Reference proteome</keyword>
<dbReference type="Proteomes" id="UP001430356">
    <property type="component" value="Unassembled WGS sequence"/>
</dbReference>
<reference evidence="2 3" key="1">
    <citation type="journal article" date="2021" name="MBio">
        <title>A New Model Trypanosomatid, Novymonas esmeraldas: Genomic Perception of Its 'Candidatus Pandoraea novymonadis' Endosymbiont.</title>
        <authorList>
            <person name="Zakharova A."/>
            <person name="Saura A."/>
            <person name="Butenko A."/>
            <person name="Podesvova L."/>
            <person name="Warmusova S."/>
            <person name="Kostygov A.Y."/>
            <person name="Nenarokova A."/>
            <person name="Lukes J."/>
            <person name="Opperdoes F.R."/>
            <person name="Yurchenko V."/>
        </authorList>
    </citation>
    <scope>NUCLEOTIDE SEQUENCE [LARGE SCALE GENOMIC DNA]</scope>
    <source>
        <strain evidence="2 3">E262AT.01</strain>
    </source>
</reference>
<evidence type="ECO:0008006" key="4">
    <source>
        <dbReference type="Google" id="ProtNLM"/>
    </source>
</evidence>
<dbReference type="SUPFAM" id="SSF82704">
    <property type="entry name" value="AlbA-like"/>
    <property type="match status" value="1"/>
</dbReference>
<evidence type="ECO:0000256" key="1">
    <source>
        <dbReference type="SAM" id="MobiDB-lite"/>
    </source>
</evidence>
<sequence length="140" mass="15165">MTTTAQESGGPVRVELQKANAASTEKVKARLHEGVSELTIAALDFAIGSAVVVAQTLRDQNMVEIKSIYTRRGPLSVDEKRSRVRNQIEIRIAKTSFFDSIYEEQARARAEERAARDATPAATGEAVAEEEAAAAESESD</sequence>
<evidence type="ECO:0000313" key="3">
    <source>
        <dbReference type="Proteomes" id="UP001430356"/>
    </source>
</evidence>
<dbReference type="GO" id="GO:0003676">
    <property type="term" value="F:nucleic acid binding"/>
    <property type="evidence" value="ECO:0007669"/>
    <property type="project" value="InterPro"/>
</dbReference>
<comment type="caution">
    <text evidence="2">The sequence shown here is derived from an EMBL/GenBank/DDBJ whole genome shotgun (WGS) entry which is preliminary data.</text>
</comment>
<dbReference type="Gene3D" id="3.30.110.20">
    <property type="entry name" value="Alba-like domain"/>
    <property type="match status" value="1"/>
</dbReference>
<dbReference type="EMBL" id="JAECZO010000203">
    <property type="protein sequence ID" value="KAK7199039.1"/>
    <property type="molecule type" value="Genomic_DNA"/>
</dbReference>
<evidence type="ECO:0000313" key="2">
    <source>
        <dbReference type="EMBL" id="KAK7199039.1"/>
    </source>
</evidence>
<feature type="compositionally biased region" description="Acidic residues" evidence="1">
    <location>
        <begin position="127"/>
        <end position="140"/>
    </location>
</feature>
<gene>
    <name evidence="2" type="ORF">NESM_000872100</name>
</gene>
<proteinExistence type="predicted"/>
<feature type="region of interest" description="Disordered" evidence="1">
    <location>
        <begin position="110"/>
        <end position="140"/>
    </location>
</feature>